<reference evidence="1" key="3">
    <citation type="submission" date="2020-06" db="EMBL/GenBank/DDBJ databases">
        <title>Helianthus annuus Genome sequencing and assembly Release 2.</title>
        <authorList>
            <person name="Gouzy J."/>
            <person name="Langlade N."/>
            <person name="Munos S."/>
        </authorList>
    </citation>
    <scope>NUCLEOTIDE SEQUENCE</scope>
    <source>
        <tissue evidence="1">Leaves</tissue>
    </source>
</reference>
<dbReference type="InParanoid" id="A0A251RUM2"/>
<evidence type="ECO:0000313" key="3">
    <source>
        <dbReference type="Proteomes" id="UP000215914"/>
    </source>
</evidence>
<organism evidence="2 3">
    <name type="scientific">Helianthus annuus</name>
    <name type="common">Common sunflower</name>
    <dbReference type="NCBI Taxonomy" id="4232"/>
    <lineage>
        <taxon>Eukaryota</taxon>
        <taxon>Viridiplantae</taxon>
        <taxon>Streptophyta</taxon>
        <taxon>Embryophyta</taxon>
        <taxon>Tracheophyta</taxon>
        <taxon>Spermatophyta</taxon>
        <taxon>Magnoliopsida</taxon>
        <taxon>eudicotyledons</taxon>
        <taxon>Gunneridae</taxon>
        <taxon>Pentapetalae</taxon>
        <taxon>asterids</taxon>
        <taxon>campanulids</taxon>
        <taxon>Asterales</taxon>
        <taxon>Asteraceae</taxon>
        <taxon>Asteroideae</taxon>
        <taxon>Heliantheae alliance</taxon>
        <taxon>Heliantheae</taxon>
        <taxon>Helianthus</taxon>
    </lineage>
</organism>
<dbReference type="Proteomes" id="UP000215914">
    <property type="component" value="Chromosome 17"/>
</dbReference>
<sequence length="175" mass="19234">MMYFSLGSTFPLHSLSSLSQLTSHQSISLSGDSRSRFGSRVSLLSLSRSKLFRSAFPSRLKRWTKIEEARARVVTRLRLTPARIPKSGEAPASSPVTDETWSISKAAFGLLVSGPSGQMTWIRDGPTSLDIRNIKRLLTIGLEAQEFMIAGRWLDLASLMITSADLVFSKASDKG</sequence>
<name>A0A251RUM2_HELAN</name>
<evidence type="ECO:0000313" key="2">
    <source>
        <dbReference type="EMBL" id="OTF87911.1"/>
    </source>
</evidence>
<dbReference type="EMBL" id="CM007906">
    <property type="protein sequence ID" value="OTF87911.1"/>
    <property type="molecule type" value="Genomic_DNA"/>
</dbReference>
<dbReference type="AlphaFoldDB" id="A0A251RUM2"/>
<reference evidence="2" key="2">
    <citation type="submission" date="2017-02" db="EMBL/GenBank/DDBJ databases">
        <title>Sunflower complete genome.</title>
        <authorList>
            <person name="Langlade N."/>
            <person name="Munos S."/>
        </authorList>
    </citation>
    <scope>NUCLEOTIDE SEQUENCE [LARGE SCALE GENOMIC DNA]</scope>
    <source>
        <tissue evidence="2">Leaves</tissue>
    </source>
</reference>
<dbReference type="Gramene" id="mRNA:HanXRQr2_Chr17g0827301">
    <property type="protein sequence ID" value="mRNA:HanXRQr2_Chr17g0827301"/>
    <property type="gene ID" value="HanXRQr2_Chr17g0827301"/>
</dbReference>
<proteinExistence type="predicted"/>
<dbReference type="EMBL" id="MNCJ02000332">
    <property type="protein sequence ID" value="KAF5757490.1"/>
    <property type="molecule type" value="Genomic_DNA"/>
</dbReference>
<evidence type="ECO:0000313" key="1">
    <source>
        <dbReference type="EMBL" id="KAF5757490.1"/>
    </source>
</evidence>
<keyword evidence="3" id="KW-1185">Reference proteome</keyword>
<protein>
    <submittedName>
        <fullName evidence="2">Uncharacterized protein</fullName>
    </submittedName>
</protein>
<reference evidence="1 3" key="1">
    <citation type="journal article" date="2017" name="Nature">
        <title>The sunflower genome provides insights into oil metabolism, flowering and Asterid evolution.</title>
        <authorList>
            <person name="Badouin H."/>
            <person name="Gouzy J."/>
            <person name="Grassa C.J."/>
            <person name="Murat F."/>
            <person name="Staton S.E."/>
            <person name="Cottret L."/>
            <person name="Lelandais-Briere C."/>
            <person name="Owens G.L."/>
            <person name="Carrere S."/>
            <person name="Mayjonade B."/>
            <person name="Legrand L."/>
            <person name="Gill N."/>
            <person name="Kane N.C."/>
            <person name="Bowers J.E."/>
            <person name="Hubner S."/>
            <person name="Bellec A."/>
            <person name="Berard A."/>
            <person name="Berges H."/>
            <person name="Blanchet N."/>
            <person name="Boniface M.C."/>
            <person name="Brunel D."/>
            <person name="Catrice O."/>
            <person name="Chaidir N."/>
            <person name="Claudel C."/>
            <person name="Donnadieu C."/>
            <person name="Faraut T."/>
            <person name="Fievet G."/>
            <person name="Helmstetter N."/>
            <person name="King M."/>
            <person name="Knapp S.J."/>
            <person name="Lai Z."/>
            <person name="Le Paslier M.C."/>
            <person name="Lippi Y."/>
            <person name="Lorenzon L."/>
            <person name="Mandel J.R."/>
            <person name="Marage G."/>
            <person name="Marchand G."/>
            <person name="Marquand E."/>
            <person name="Bret-Mestries E."/>
            <person name="Morien E."/>
            <person name="Nambeesan S."/>
            <person name="Nguyen T."/>
            <person name="Pegot-Espagnet P."/>
            <person name="Pouilly N."/>
            <person name="Raftis F."/>
            <person name="Sallet E."/>
            <person name="Schiex T."/>
            <person name="Thomas J."/>
            <person name="Vandecasteele C."/>
            <person name="Vares D."/>
            <person name="Vear F."/>
            <person name="Vautrin S."/>
            <person name="Crespi M."/>
            <person name="Mangin B."/>
            <person name="Burke J.M."/>
            <person name="Salse J."/>
            <person name="Munos S."/>
            <person name="Vincourt P."/>
            <person name="Rieseberg L.H."/>
            <person name="Langlade N.B."/>
        </authorList>
    </citation>
    <scope>NUCLEOTIDE SEQUENCE [LARGE SCALE GENOMIC DNA]</scope>
    <source>
        <strain evidence="3">cv. SF193</strain>
        <tissue evidence="1">Leaves</tissue>
    </source>
</reference>
<gene>
    <name evidence="2" type="ORF">HannXRQ_Chr17g0567181</name>
    <name evidence="1" type="ORF">HanXRQr2_Chr17g0827301</name>
</gene>
<accession>A0A251RUM2</accession>